<accession>A0ABU2H4T6</accession>
<dbReference type="InterPro" id="IPR001497">
    <property type="entry name" value="MethylDNA_cys_MeTrfase_AS"/>
</dbReference>
<dbReference type="GO" id="GO:0032259">
    <property type="term" value="P:methylation"/>
    <property type="evidence" value="ECO:0007669"/>
    <property type="project" value="UniProtKB-KW"/>
</dbReference>
<dbReference type="InterPro" id="IPR036217">
    <property type="entry name" value="MethylDNA_cys_MeTrfase_DNAb"/>
</dbReference>
<keyword evidence="3 8" id="KW-0489">Methyltransferase</keyword>
<feature type="domain" description="Methylguanine DNA methyltransferase ribonuclease-like" evidence="10">
    <location>
        <begin position="38"/>
        <end position="106"/>
    </location>
</feature>
<gene>
    <name evidence="11" type="ORF">RIF23_08365</name>
</gene>
<comment type="catalytic activity">
    <reaction evidence="1 8">
        <text>a 4-O-methyl-thymidine in DNA + L-cysteinyl-[protein] = a thymidine in DNA + S-methyl-L-cysteinyl-[protein]</text>
        <dbReference type="Rhea" id="RHEA:53428"/>
        <dbReference type="Rhea" id="RHEA-COMP:10131"/>
        <dbReference type="Rhea" id="RHEA-COMP:10132"/>
        <dbReference type="Rhea" id="RHEA-COMP:13555"/>
        <dbReference type="Rhea" id="RHEA-COMP:13556"/>
        <dbReference type="ChEBI" id="CHEBI:29950"/>
        <dbReference type="ChEBI" id="CHEBI:82612"/>
        <dbReference type="ChEBI" id="CHEBI:137386"/>
        <dbReference type="ChEBI" id="CHEBI:137387"/>
        <dbReference type="EC" id="2.1.1.63"/>
    </reaction>
</comment>
<dbReference type="HAMAP" id="MF_00772">
    <property type="entry name" value="OGT"/>
    <property type="match status" value="1"/>
</dbReference>
<dbReference type="RefSeq" id="WP_310911830.1">
    <property type="nucleotide sequence ID" value="NZ_JAVLVT010000003.1"/>
</dbReference>
<dbReference type="EC" id="2.1.1.63" evidence="8"/>
<evidence type="ECO:0000256" key="5">
    <source>
        <dbReference type="ARBA" id="ARBA00022763"/>
    </source>
</evidence>
<dbReference type="PANTHER" id="PTHR10815">
    <property type="entry name" value="METHYLATED-DNA--PROTEIN-CYSTEINE METHYLTRANSFERASE"/>
    <property type="match status" value="1"/>
</dbReference>
<keyword evidence="6 8" id="KW-0234">DNA repair</keyword>
<comment type="subcellular location">
    <subcellularLocation>
        <location evidence="8">Cytoplasm</location>
    </subcellularLocation>
</comment>
<dbReference type="InterPro" id="IPR036388">
    <property type="entry name" value="WH-like_DNA-bd_sf"/>
</dbReference>
<evidence type="ECO:0000259" key="9">
    <source>
        <dbReference type="Pfam" id="PF01035"/>
    </source>
</evidence>
<keyword evidence="2 8" id="KW-0963">Cytoplasm</keyword>
<dbReference type="InterPro" id="IPR008332">
    <property type="entry name" value="MethylG_MeTrfase_N"/>
</dbReference>
<evidence type="ECO:0000256" key="2">
    <source>
        <dbReference type="ARBA" id="ARBA00022490"/>
    </source>
</evidence>
<name>A0ABU2H4T6_9ACTN</name>
<organism evidence="11 12">
    <name type="scientific">Lipingzhangella rawalii</name>
    <dbReference type="NCBI Taxonomy" id="2055835"/>
    <lineage>
        <taxon>Bacteria</taxon>
        <taxon>Bacillati</taxon>
        <taxon>Actinomycetota</taxon>
        <taxon>Actinomycetes</taxon>
        <taxon>Streptosporangiales</taxon>
        <taxon>Nocardiopsidaceae</taxon>
        <taxon>Lipingzhangella</taxon>
    </lineage>
</organism>
<keyword evidence="4 8" id="KW-0808">Transferase</keyword>
<evidence type="ECO:0000256" key="8">
    <source>
        <dbReference type="HAMAP-Rule" id="MF_00772"/>
    </source>
</evidence>
<dbReference type="GO" id="GO:0003908">
    <property type="term" value="F:methylated-DNA-[protein]-cysteine S-methyltransferase activity"/>
    <property type="evidence" value="ECO:0007669"/>
    <property type="project" value="UniProtKB-EC"/>
</dbReference>
<sequence>MYQQDSIPGLCAEAQSAGPGGTRVPVEFRTPPAPSTPLHYRFLDSPVGALLLVGDATALTRIQLGATAQDVAPEWLPAPCGFSSTTEQLVAYFEGKLTRFDLPLAPEGTPFQRRVWRALSTVPYGQTTSYGVLAGRVDPPTGARAVGLANGRNPLPIVLPCHRIVGADGALTGYSGGISIKEWLLRHERDNRSSHRC</sequence>
<comment type="catalytic activity">
    <reaction evidence="7 8">
        <text>a 6-O-methyl-2'-deoxyguanosine in DNA + L-cysteinyl-[protein] = S-methyl-L-cysteinyl-[protein] + a 2'-deoxyguanosine in DNA</text>
        <dbReference type="Rhea" id="RHEA:24000"/>
        <dbReference type="Rhea" id="RHEA-COMP:10131"/>
        <dbReference type="Rhea" id="RHEA-COMP:10132"/>
        <dbReference type="Rhea" id="RHEA-COMP:11367"/>
        <dbReference type="Rhea" id="RHEA-COMP:11368"/>
        <dbReference type="ChEBI" id="CHEBI:29950"/>
        <dbReference type="ChEBI" id="CHEBI:82612"/>
        <dbReference type="ChEBI" id="CHEBI:85445"/>
        <dbReference type="ChEBI" id="CHEBI:85448"/>
        <dbReference type="EC" id="2.1.1.63"/>
    </reaction>
</comment>
<dbReference type="PANTHER" id="PTHR10815:SF5">
    <property type="entry name" value="METHYLATED-DNA--PROTEIN-CYSTEINE METHYLTRANSFERASE"/>
    <property type="match status" value="1"/>
</dbReference>
<comment type="caution">
    <text evidence="11">The sequence shown here is derived from an EMBL/GenBank/DDBJ whole genome shotgun (WGS) entry which is preliminary data.</text>
</comment>
<evidence type="ECO:0000256" key="1">
    <source>
        <dbReference type="ARBA" id="ARBA00001286"/>
    </source>
</evidence>
<keyword evidence="12" id="KW-1185">Reference proteome</keyword>
<dbReference type="CDD" id="cd06445">
    <property type="entry name" value="ATase"/>
    <property type="match status" value="1"/>
</dbReference>
<dbReference type="PROSITE" id="PS00374">
    <property type="entry name" value="MGMT"/>
    <property type="match status" value="1"/>
</dbReference>
<dbReference type="Gene3D" id="1.10.10.10">
    <property type="entry name" value="Winged helix-like DNA-binding domain superfamily/Winged helix DNA-binding domain"/>
    <property type="match status" value="1"/>
</dbReference>
<dbReference type="NCBIfam" id="TIGR00589">
    <property type="entry name" value="ogt"/>
    <property type="match status" value="1"/>
</dbReference>
<protein>
    <recommendedName>
        <fullName evidence="8">Methylated-DNA--protein-cysteine methyltransferase</fullName>
        <ecNumber evidence="8">2.1.1.63</ecNumber>
    </recommendedName>
    <alternativeName>
        <fullName evidence="8">6-O-methylguanine-DNA methyltransferase</fullName>
        <shortName evidence="8">MGMT</shortName>
    </alternativeName>
    <alternativeName>
        <fullName evidence="8">O-6-methylguanine-DNA-alkyltransferase</fullName>
    </alternativeName>
</protein>
<evidence type="ECO:0000256" key="6">
    <source>
        <dbReference type="ARBA" id="ARBA00023204"/>
    </source>
</evidence>
<reference evidence="12" key="1">
    <citation type="submission" date="2023-07" db="EMBL/GenBank/DDBJ databases">
        <title>Novel species in the genus Lipingzhangella isolated from Sambhar Salt Lake.</title>
        <authorList>
            <person name="Jiya N."/>
            <person name="Kajale S."/>
            <person name="Sharma A."/>
        </authorList>
    </citation>
    <scope>NUCLEOTIDE SEQUENCE [LARGE SCALE GENOMIC DNA]</scope>
    <source>
        <strain evidence="12">LS1_29</strain>
    </source>
</reference>
<dbReference type="Pfam" id="PF02870">
    <property type="entry name" value="Methyltransf_1N"/>
    <property type="match status" value="1"/>
</dbReference>
<keyword evidence="5 8" id="KW-0227">DNA damage</keyword>
<dbReference type="Proteomes" id="UP001250214">
    <property type="component" value="Unassembled WGS sequence"/>
</dbReference>
<evidence type="ECO:0000256" key="3">
    <source>
        <dbReference type="ARBA" id="ARBA00022603"/>
    </source>
</evidence>
<dbReference type="SUPFAM" id="SSF53155">
    <property type="entry name" value="Methylated DNA-protein cysteine methyltransferase domain"/>
    <property type="match status" value="1"/>
</dbReference>
<evidence type="ECO:0000256" key="7">
    <source>
        <dbReference type="ARBA" id="ARBA00049348"/>
    </source>
</evidence>
<evidence type="ECO:0000313" key="11">
    <source>
        <dbReference type="EMBL" id="MDS1270306.1"/>
    </source>
</evidence>
<comment type="similarity">
    <text evidence="8">Belongs to the MGMT family.</text>
</comment>
<feature type="domain" description="Methylated-DNA-[protein]-cysteine S-methyltransferase DNA binding" evidence="9">
    <location>
        <begin position="110"/>
        <end position="189"/>
    </location>
</feature>
<dbReference type="Pfam" id="PF01035">
    <property type="entry name" value="DNA_binding_1"/>
    <property type="match status" value="1"/>
</dbReference>
<dbReference type="Gene3D" id="3.30.160.70">
    <property type="entry name" value="Methylated DNA-protein cysteine methyltransferase domain"/>
    <property type="match status" value="1"/>
</dbReference>
<feature type="active site" description="Nucleophile; methyl group acceptor" evidence="8">
    <location>
        <position position="161"/>
    </location>
</feature>
<proteinExistence type="inferred from homology"/>
<dbReference type="EMBL" id="JAVLVT010000003">
    <property type="protein sequence ID" value="MDS1270306.1"/>
    <property type="molecule type" value="Genomic_DNA"/>
</dbReference>
<dbReference type="InterPro" id="IPR036631">
    <property type="entry name" value="MGMT_N_sf"/>
</dbReference>
<comment type="function">
    <text evidence="8">Involved in the cellular defense against the biological effects of O6-methylguanine (O6-MeG) and O4-methylthymine (O4-MeT) in DNA. Repairs the methylated nucleobase in DNA by stoichiometrically transferring the methyl group to a cysteine residue in the enzyme. This is a suicide reaction: the enzyme is irreversibly inactivated.</text>
</comment>
<comment type="miscellaneous">
    <text evidence="8">This enzyme catalyzes only one turnover and therefore is not strictly catalytic. According to one definition, an enzyme is a biocatalyst that acts repeatedly and over many reaction cycles.</text>
</comment>
<evidence type="ECO:0000259" key="10">
    <source>
        <dbReference type="Pfam" id="PF02870"/>
    </source>
</evidence>
<evidence type="ECO:0000256" key="4">
    <source>
        <dbReference type="ARBA" id="ARBA00022679"/>
    </source>
</evidence>
<dbReference type="SUPFAM" id="SSF46767">
    <property type="entry name" value="Methylated DNA-protein cysteine methyltransferase, C-terminal domain"/>
    <property type="match status" value="1"/>
</dbReference>
<dbReference type="InterPro" id="IPR023546">
    <property type="entry name" value="MGMT"/>
</dbReference>
<evidence type="ECO:0000313" key="12">
    <source>
        <dbReference type="Proteomes" id="UP001250214"/>
    </source>
</evidence>
<dbReference type="InterPro" id="IPR014048">
    <property type="entry name" value="MethylDNA_cys_MeTrfase_DNA-bd"/>
</dbReference>